<accession>A0ABV8JHY5</accession>
<name>A0ABV8JHY5_9BACL</name>
<dbReference type="Proteomes" id="UP001595843">
    <property type="component" value="Unassembled WGS sequence"/>
</dbReference>
<evidence type="ECO:0000313" key="1">
    <source>
        <dbReference type="EMBL" id="MFC4076944.1"/>
    </source>
</evidence>
<protein>
    <submittedName>
        <fullName evidence="1">Uncharacterized protein</fullName>
    </submittedName>
</protein>
<organism evidence="1 2">
    <name type="scientific">Salinithrix halophila</name>
    <dbReference type="NCBI Taxonomy" id="1485204"/>
    <lineage>
        <taxon>Bacteria</taxon>
        <taxon>Bacillati</taxon>
        <taxon>Bacillota</taxon>
        <taxon>Bacilli</taxon>
        <taxon>Bacillales</taxon>
        <taxon>Thermoactinomycetaceae</taxon>
        <taxon>Salinithrix</taxon>
    </lineage>
</organism>
<reference evidence="2" key="1">
    <citation type="journal article" date="2019" name="Int. J. Syst. Evol. Microbiol.">
        <title>The Global Catalogue of Microorganisms (GCM) 10K type strain sequencing project: providing services to taxonomists for standard genome sequencing and annotation.</title>
        <authorList>
            <consortium name="The Broad Institute Genomics Platform"/>
            <consortium name="The Broad Institute Genome Sequencing Center for Infectious Disease"/>
            <person name="Wu L."/>
            <person name="Ma J."/>
        </authorList>
    </citation>
    <scope>NUCLEOTIDE SEQUENCE [LARGE SCALE GENOMIC DNA]</scope>
    <source>
        <strain evidence="2">IBRC-M 10813</strain>
    </source>
</reference>
<comment type="caution">
    <text evidence="1">The sequence shown here is derived from an EMBL/GenBank/DDBJ whole genome shotgun (WGS) entry which is preliminary data.</text>
</comment>
<dbReference type="EMBL" id="JBHSAP010000009">
    <property type="protein sequence ID" value="MFC4076944.1"/>
    <property type="molecule type" value="Genomic_DNA"/>
</dbReference>
<dbReference type="Pfam" id="PF26325">
    <property type="entry name" value="YhjD"/>
    <property type="match status" value="1"/>
</dbReference>
<sequence>MHIMEVKTFLNGRGKGQLLVYPEEYQDFAGQVKRVILLEVLESVLRLDGRQLEEPRLKLWRLMRRWLGDTLEWVQSELSDTRRFLRQTGGEIIRVRQLEDCREVTAKFRGFIYTQRYMNEWIRSECEEVLYSYWIAGKTSTQESVSGWPH</sequence>
<keyword evidence="2" id="KW-1185">Reference proteome</keyword>
<evidence type="ECO:0000313" key="2">
    <source>
        <dbReference type="Proteomes" id="UP001595843"/>
    </source>
</evidence>
<gene>
    <name evidence="1" type="ORF">ACFOUO_08975</name>
</gene>
<proteinExistence type="predicted"/>
<dbReference type="InterPro" id="IPR058600">
    <property type="entry name" value="YhjD-like"/>
</dbReference>